<evidence type="ECO:0000313" key="2">
    <source>
        <dbReference type="EMBL" id="GAF89554.1"/>
    </source>
</evidence>
<dbReference type="AlphaFoldDB" id="X0T8M9"/>
<proteinExistence type="predicted"/>
<comment type="caution">
    <text evidence="2">The sequence shown here is derived from an EMBL/GenBank/DDBJ whole genome shotgun (WGS) entry which is preliminary data.</text>
</comment>
<feature type="region of interest" description="Disordered" evidence="1">
    <location>
        <begin position="21"/>
        <end position="42"/>
    </location>
</feature>
<protein>
    <submittedName>
        <fullName evidence="2">Uncharacterized protein</fullName>
    </submittedName>
</protein>
<dbReference type="EMBL" id="BARS01011405">
    <property type="protein sequence ID" value="GAF89554.1"/>
    <property type="molecule type" value="Genomic_DNA"/>
</dbReference>
<gene>
    <name evidence="2" type="ORF">S01H1_20754</name>
</gene>
<evidence type="ECO:0000256" key="1">
    <source>
        <dbReference type="SAM" id="MobiDB-lite"/>
    </source>
</evidence>
<name>X0T8M9_9ZZZZ</name>
<reference evidence="2" key="1">
    <citation type="journal article" date="2014" name="Front. Microbiol.">
        <title>High frequency of phylogenetically diverse reductive dehalogenase-homologous genes in deep subseafloor sedimentary metagenomes.</title>
        <authorList>
            <person name="Kawai M."/>
            <person name="Futagami T."/>
            <person name="Toyoda A."/>
            <person name="Takaki Y."/>
            <person name="Nishi S."/>
            <person name="Hori S."/>
            <person name="Arai W."/>
            <person name="Tsubouchi T."/>
            <person name="Morono Y."/>
            <person name="Uchiyama I."/>
            <person name="Ito T."/>
            <person name="Fujiyama A."/>
            <person name="Inagaki F."/>
            <person name="Takami H."/>
        </authorList>
    </citation>
    <scope>NUCLEOTIDE SEQUENCE</scope>
    <source>
        <strain evidence="2">Expedition CK06-06</strain>
    </source>
</reference>
<organism evidence="2">
    <name type="scientific">marine sediment metagenome</name>
    <dbReference type="NCBI Taxonomy" id="412755"/>
    <lineage>
        <taxon>unclassified sequences</taxon>
        <taxon>metagenomes</taxon>
        <taxon>ecological metagenomes</taxon>
    </lineage>
</organism>
<sequence length="42" mass="4797">MSKKLYDHLTSVNYANISNKIKKAKKKNKARGNAKSFNKRTA</sequence>
<accession>X0T8M9</accession>